<proteinExistence type="predicted"/>
<comment type="caution">
    <text evidence="1">The sequence shown here is derived from an EMBL/GenBank/DDBJ whole genome shotgun (WGS) entry which is preliminary data.</text>
</comment>
<dbReference type="PROSITE" id="PS51257">
    <property type="entry name" value="PROKAR_LIPOPROTEIN"/>
    <property type="match status" value="1"/>
</dbReference>
<dbReference type="EMBL" id="LIAV01000332">
    <property type="protein sequence ID" value="KRO38464.1"/>
    <property type="molecule type" value="Genomic_DNA"/>
</dbReference>
<reference evidence="2" key="1">
    <citation type="submission" date="2015-10" db="EMBL/GenBank/DDBJ databases">
        <title>Metagenome-Assembled Genomes uncover a global brackish microbiome.</title>
        <authorList>
            <person name="Hugerth L.W."/>
            <person name="Larsson J."/>
            <person name="Alneberg J."/>
            <person name="Lindh M.V."/>
            <person name="Legrand C."/>
            <person name="Pinhassi J."/>
            <person name="Andersson A."/>
        </authorList>
    </citation>
    <scope>NUCLEOTIDE SEQUENCE [LARGE SCALE GENOMIC DNA]</scope>
</reference>
<gene>
    <name evidence="1" type="ORF">ABR63_05640</name>
</gene>
<accession>A0A0R2PNA8</accession>
<name>A0A0R2PNA8_9GAMM</name>
<evidence type="ECO:0000313" key="2">
    <source>
        <dbReference type="Proteomes" id="UP000050874"/>
    </source>
</evidence>
<dbReference type="Proteomes" id="UP000050874">
    <property type="component" value="Unassembled WGS sequence"/>
</dbReference>
<sequence>MISISRYIFVLIFITSCAQETTDTTENDLSTRTYFNEFMPCQAGPDYSAENMTKMIAHWQSLLTDDALMGVWGYAPASDQNLYPDTGWWELQWSSKEAADNAWSQWVENAEASKWQAEYENVLVCDGDARNGFEGVFPIAAEEFGDLPDSGYFFSAVWLCNFNEGYGIKDAKGFLPKFTNTVKASNGYNKTSYHFGNYFADHNPDADFLWADFTNSRDSMMQAAAAFEQDVAPDMFPIFSQFAACGDRPDEYDGWMLYDAENKDFAPRFMD</sequence>
<organism evidence="1 2">
    <name type="scientific">SAR86 cluster bacterium BACL1 MAG-120920-bin57</name>
    <dbReference type="NCBI Taxonomy" id="1655571"/>
    <lineage>
        <taxon>Bacteria</taxon>
        <taxon>Pseudomonadati</taxon>
        <taxon>Pseudomonadota</taxon>
        <taxon>Gammaproteobacteria</taxon>
        <taxon>SAR86 cluster</taxon>
    </lineage>
</organism>
<evidence type="ECO:0008006" key="3">
    <source>
        <dbReference type="Google" id="ProtNLM"/>
    </source>
</evidence>
<dbReference type="AlphaFoldDB" id="A0A0R2PNA8"/>
<evidence type="ECO:0000313" key="1">
    <source>
        <dbReference type="EMBL" id="KRO38464.1"/>
    </source>
</evidence>
<protein>
    <recommendedName>
        <fullName evidence="3">Lipoprotein</fullName>
    </recommendedName>
</protein>